<reference evidence="3" key="2">
    <citation type="submission" date="2015-07" db="EMBL/GenBank/DDBJ databases">
        <authorList>
            <person name="Noorani M."/>
        </authorList>
    </citation>
    <scope>NUCLEOTIDE SEQUENCE [LARGE SCALE GENOMIC DNA]</scope>
    <source>
        <strain evidence="3">ATCC 27428</strain>
    </source>
</reference>
<dbReference type="CDD" id="cd04301">
    <property type="entry name" value="NAT_SF"/>
    <property type="match status" value="1"/>
</dbReference>
<dbReference type="SUPFAM" id="SSF55729">
    <property type="entry name" value="Acyl-CoA N-acyltransferases (Nat)"/>
    <property type="match status" value="1"/>
</dbReference>
<evidence type="ECO:0000313" key="2">
    <source>
        <dbReference type="EMBL" id="MBB5117828.1"/>
    </source>
</evidence>
<reference evidence="4" key="1">
    <citation type="submission" date="2015-07" db="EMBL/GenBank/DDBJ databases">
        <authorList>
            <person name="Graham D.E."/>
            <person name="Giannone R.J."/>
            <person name="Gulvik C.A."/>
            <person name="Hettich R.L."/>
            <person name="Klingeman D.M."/>
            <person name="Mahan K.M."/>
            <person name="Parry R.J."/>
            <person name="Spain J.C."/>
        </authorList>
    </citation>
    <scope>NUCLEOTIDE SEQUENCE [LARGE SCALE GENOMIC DNA]</scope>
    <source>
        <strain evidence="4">ATCC 27428</strain>
    </source>
</reference>
<dbReference type="PANTHER" id="PTHR43617:SF20">
    <property type="entry name" value="N-ALPHA-ACETYLTRANSFERASE RIMI"/>
    <property type="match status" value="1"/>
</dbReference>
<dbReference type="AlphaFoldDB" id="A0A2N8NX48"/>
<proteinExistence type="predicted"/>
<name>A0A2N8NX48_STREU</name>
<dbReference type="EMBL" id="LGUI01000003">
    <property type="protein sequence ID" value="PNE33344.1"/>
    <property type="molecule type" value="Genomic_DNA"/>
</dbReference>
<dbReference type="InterPro" id="IPR016181">
    <property type="entry name" value="Acyl_CoA_acyltransferase"/>
</dbReference>
<dbReference type="Proteomes" id="UP000235945">
    <property type="component" value="Unassembled WGS sequence"/>
</dbReference>
<reference evidence="2 5" key="3">
    <citation type="submission" date="2020-08" db="EMBL/GenBank/DDBJ databases">
        <title>Genomic Encyclopedia of Type Strains, Phase III (KMG-III): the genomes of soil and plant-associated and newly described type strains.</title>
        <authorList>
            <person name="Whitman W."/>
        </authorList>
    </citation>
    <scope>NUCLEOTIDE SEQUENCE [LARGE SCALE GENOMIC DNA]</scope>
    <source>
        <strain evidence="2 5">CECT 3259</strain>
    </source>
</reference>
<organism evidence="3 4">
    <name type="scientific">Streptomyces eurocidicus</name>
    <name type="common">Streptoverticillium eurocidicus</name>
    <dbReference type="NCBI Taxonomy" id="66423"/>
    <lineage>
        <taxon>Bacteria</taxon>
        <taxon>Bacillati</taxon>
        <taxon>Actinomycetota</taxon>
        <taxon>Actinomycetes</taxon>
        <taxon>Kitasatosporales</taxon>
        <taxon>Streptomycetaceae</taxon>
        <taxon>Streptomyces</taxon>
    </lineage>
</organism>
<keyword evidence="4" id="KW-1185">Reference proteome</keyword>
<sequence>MDHLIRTVRADEWAKVKELRLTALADPVAPIAFLDTYANAVVQPDAYWKGRTETAAEGRTVCAFVAEDQDGEWAGTLTVFLELPGEEGTFGGSAAVPQTHVAGVFVRPEHRGTGITQALFRAALDWSWSLSEPRAERARLYVHEGNGRAQALYRKLGFERTGVVVPMAGDPSSEEYEMTIARPAC</sequence>
<feature type="domain" description="N-acetyltransferase" evidence="1">
    <location>
        <begin position="3"/>
        <end position="183"/>
    </location>
</feature>
<keyword evidence="3" id="KW-0808">Transferase</keyword>
<dbReference type="Gene3D" id="3.40.630.30">
    <property type="match status" value="1"/>
</dbReference>
<evidence type="ECO:0000313" key="5">
    <source>
        <dbReference type="Proteomes" id="UP000528608"/>
    </source>
</evidence>
<accession>A0A2N8NX48</accession>
<dbReference type="GO" id="GO:0008999">
    <property type="term" value="F:protein-N-terminal-alanine acetyltransferase activity"/>
    <property type="evidence" value="ECO:0007669"/>
    <property type="project" value="TreeGrafter"/>
</dbReference>
<dbReference type="PANTHER" id="PTHR43617">
    <property type="entry name" value="L-AMINO ACID N-ACETYLTRANSFERASE"/>
    <property type="match status" value="1"/>
</dbReference>
<dbReference type="Pfam" id="PF00583">
    <property type="entry name" value="Acetyltransf_1"/>
    <property type="match status" value="1"/>
</dbReference>
<evidence type="ECO:0000313" key="4">
    <source>
        <dbReference type="Proteomes" id="UP000235945"/>
    </source>
</evidence>
<gene>
    <name evidence="3" type="ORF">AF335_10570</name>
    <name evidence="2" type="ORF">FHS36_001249</name>
</gene>
<protein>
    <submittedName>
        <fullName evidence="2 3">Acetyltransferase</fullName>
    </submittedName>
</protein>
<dbReference type="Proteomes" id="UP000528608">
    <property type="component" value="Unassembled WGS sequence"/>
</dbReference>
<dbReference type="OrthoDB" id="9799092at2"/>
<evidence type="ECO:0000313" key="3">
    <source>
        <dbReference type="EMBL" id="PNE33344.1"/>
    </source>
</evidence>
<dbReference type="RefSeq" id="WP_102918123.1">
    <property type="nucleotide sequence ID" value="NZ_JACHJF010000003.1"/>
</dbReference>
<dbReference type="InterPro" id="IPR000182">
    <property type="entry name" value="GNAT_dom"/>
</dbReference>
<dbReference type="EMBL" id="JACHJF010000003">
    <property type="protein sequence ID" value="MBB5117828.1"/>
    <property type="molecule type" value="Genomic_DNA"/>
</dbReference>
<dbReference type="InterPro" id="IPR050276">
    <property type="entry name" value="MshD_Acetyltransferase"/>
</dbReference>
<dbReference type="PROSITE" id="PS51186">
    <property type="entry name" value="GNAT"/>
    <property type="match status" value="1"/>
</dbReference>
<evidence type="ECO:0000259" key="1">
    <source>
        <dbReference type="PROSITE" id="PS51186"/>
    </source>
</evidence>
<comment type="caution">
    <text evidence="3">The sequence shown here is derived from an EMBL/GenBank/DDBJ whole genome shotgun (WGS) entry which is preliminary data.</text>
</comment>